<dbReference type="PANTHER" id="PTHR43867:SF2">
    <property type="entry name" value="CELLULOSE SYNTHASE CATALYTIC SUBUNIT A [UDP-FORMING]"/>
    <property type="match status" value="1"/>
</dbReference>
<keyword evidence="3 8" id="KW-0808">Transferase</keyword>
<dbReference type="HOGENOM" id="CLU_023978_1_2_10"/>
<evidence type="ECO:0000313" key="9">
    <source>
        <dbReference type="Proteomes" id="UP000008841"/>
    </source>
</evidence>
<dbReference type="STRING" id="290315.Clim_1852"/>
<keyword evidence="2" id="KW-0328">Glycosyltransferase</keyword>
<keyword evidence="6 7" id="KW-0472">Membrane</keyword>
<gene>
    <name evidence="8" type="ordered locus">Clim_1852</name>
</gene>
<reference evidence="8 9" key="1">
    <citation type="submission" date="2008-05" db="EMBL/GenBank/DDBJ databases">
        <title>Complete sequence of Chlorobium limicola DSM 245.</title>
        <authorList>
            <consortium name="US DOE Joint Genome Institute"/>
            <person name="Lucas S."/>
            <person name="Copeland A."/>
            <person name="Lapidus A."/>
            <person name="Glavina del Rio T."/>
            <person name="Dalin E."/>
            <person name="Tice H."/>
            <person name="Bruce D."/>
            <person name="Goodwin L."/>
            <person name="Pitluck S."/>
            <person name="Schmutz J."/>
            <person name="Larimer F."/>
            <person name="Land M."/>
            <person name="Hauser L."/>
            <person name="Kyrpides N."/>
            <person name="Ovchinnikova G."/>
            <person name="Zhao F."/>
            <person name="Li T."/>
            <person name="Liu Z."/>
            <person name="Overmann J."/>
            <person name="Bryant D.A."/>
            <person name="Richardson P."/>
        </authorList>
    </citation>
    <scope>NUCLEOTIDE SEQUENCE [LARGE SCALE GENOMIC DNA]</scope>
    <source>
        <strain evidence="9">DSM 245 / NBRC 103803 / 6330</strain>
    </source>
</reference>
<evidence type="ECO:0000256" key="4">
    <source>
        <dbReference type="ARBA" id="ARBA00022692"/>
    </source>
</evidence>
<name>B3EF29_CHLL2</name>
<feature type="transmembrane region" description="Helical" evidence="7">
    <location>
        <begin position="354"/>
        <end position="379"/>
    </location>
</feature>
<dbReference type="SUPFAM" id="SSF53448">
    <property type="entry name" value="Nucleotide-diphospho-sugar transferases"/>
    <property type="match status" value="1"/>
</dbReference>
<dbReference type="PANTHER" id="PTHR43867">
    <property type="entry name" value="CELLULOSE SYNTHASE CATALYTIC SUBUNIT A [UDP-FORMING]"/>
    <property type="match status" value="1"/>
</dbReference>
<dbReference type="Pfam" id="PF13641">
    <property type="entry name" value="Glyco_tranf_2_3"/>
    <property type="match status" value="1"/>
</dbReference>
<feature type="transmembrane region" description="Helical" evidence="7">
    <location>
        <begin position="302"/>
        <end position="323"/>
    </location>
</feature>
<dbReference type="eggNOG" id="COG1215">
    <property type="taxonomic scope" value="Bacteria"/>
</dbReference>
<dbReference type="RefSeq" id="WP_012466764.1">
    <property type="nucleotide sequence ID" value="NC_010803.1"/>
</dbReference>
<sequence length="397" mass="44031" precursor="true">MSTMNSIIAIIISLLSLPALYLLLTTIAAYLFKKKENAPNSFLNIGVLIPAHNEEEGIARTVRNVLACDYPANRRYIFVIADNCTDSTAETARNAGATVCERTDEINRGKGQALDWFLRKQKNIYKDTDAITIIDADVNPDTGYLREISLSLSQLDTQAIQAYNGVSNPKSGWRPGLIDAAFNVFNHLRMAGSCQLSGTCVLKGNGMAFRTALLQRTGWPCHSIVEDMEFSLRLLQEEIDVHYNPDAIIRSEMVTSGNNATSQRSRWEGGRFTLVRQMAGPLLKLFLTTGRSSYLIALTELALPPLSLLVLLFAIGTAAALLIGNPTQQLITLSWWAILIIYVASGQIQRKAPLSTWAVLLAAPLYILWKIPIYAAMLLRKKSTSWVRTTREHNKTN</sequence>
<evidence type="ECO:0000256" key="6">
    <source>
        <dbReference type="ARBA" id="ARBA00023136"/>
    </source>
</evidence>
<dbReference type="InterPro" id="IPR050321">
    <property type="entry name" value="Glycosyltr_2/OpgH_subfam"/>
</dbReference>
<dbReference type="KEGG" id="cli:Clim_1852"/>
<keyword evidence="4 7" id="KW-0812">Transmembrane</keyword>
<dbReference type="CDD" id="cd06438">
    <property type="entry name" value="EpsO_like"/>
    <property type="match status" value="1"/>
</dbReference>
<dbReference type="InterPro" id="IPR029044">
    <property type="entry name" value="Nucleotide-diphossugar_trans"/>
</dbReference>
<evidence type="ECO:0000256" key="5">
    <source>
        <dbReference type="ARBA" id="ARBA00022989"/>
    </source>
</evidence>
<proteinExistence type="predicted"/>
<dbReference type="EMBL" id="CP001097">
    <property type="protein sequence ID" value="ACD90891.1"/>
    <property type="molecule type" value="Genomic_DNA"/>
</dbReference>
<evidence type="ECO:0000256" key="3">
    <source>
        <dbReference type="ARBA" id="ARBA00022679"/>
    </source>
</evidence>
<evidence type="ECO:0000256" key="2">
    <source>
        <dbReference type="ARBA" id="ARBA00022676"/>
    </source>
</evidence>
<dbReference type="GO" id="GO:0016020">
    <property type="term" value="C:membrane"/>
    <property type="evidence" value="ECO:0007669"/>
    <property type="project" value="UniProtKB-SubCell"/>
</dbReference>
<evidence type="ECO:0000256" key="1">
    <source>
        <dbReference type="ARBA" id="ARBA00004141"/>
    </source>
</evidence>
<accession>B3EF29</accession>
<feature type="transmembrane region" description="Helical" evidence="7">
    <location>
        <begin position="6"/>
        <end position="32"/>
    </location>
</feature>
<protein>
    <submittedName>
        <fullName evidence="8">Glycosyl transferase family 2</fullName>
    </submittedName>
</protein>
<dbReference type="CAZy" id="GT2">
    <property type="family name" value="Glycosyltransferase Family 2"/>
</dbReference>
<dbReference type="Proteomes" id="UP000008841">
    <property type="component" value="Chromosome"/>
</dbReference>
<dbReference type="AlphaFoldDB" id="B3EF29"/>
<keyword evidence="5 7" id="KW-1133">Transmembrane helix</keyword>
<dbReference type="GO" id="GO:0016757">
    <property type="term" value="F:glycosyltransferase activity"/>
    <property type="evidence" value="ECO:0007669"/>
    <property type="project" value="UniProtKB-KW"/>
</dbReference>
<evidence type="ECO:0000256" key="7">
    <source>
        <dbReference type="SAM" id="Phobius"/>
    </source>
</evidence>
<comment type="subcellular location">
    <subcellularLocation>
        <location evidence="1">Membrane</location>
        <topology evidence="1">Multi-pass membrane protein</topology>
    </subcellularLocation>
</comment>
<organism evidence="8 9">
    <name type="scientific">Chlorobium limicola (strain DSM 245 / NBRC 103803 / 6330)</name>
    <dbReference type="NCBI Taxonomy" id="290315"/>
    <lineage>
        <taxon>Bacteria</taxon>
        <taxon>Pseudomonadati</taxon>
        <taxon>Chlorobiota</taxon>
        <taxon>Chlorobiia</taxon>
        <taxon>Chlorobiales</taxon>
        <taxon>Chlorobiaceae</taxon>
        <taxon>Chlorobium/Pelodictyon group</taxon>
        <taxon>Chlorobium</taxon>
    </lineage>
</organism>
<feature type="transmembrane region" description="Helical" evidence="7">
    <location>
        <begin position="330"/>
        <end position="348"/>
    </location>
</feature>
<dbReference type="Gene3D" id="3.90.550.10">
    <property type="entry name" value="Spore Coat Polysaccharide Biosynthesis Protein SpsA, Chain A"/>
    <property type="match status" value="1"/>
</dbReference>
<evidence type="ECO:0000313" key="8">
    <source>
        <dbReference type="EMBL" id="ACD90891.1"/>
    </source>
</evidence>
<dbReference type="OrthoDB" id="1523666at2"/>